<gene>
    <name evidence="3" type="ORF">P280DRAFT_518748</name>
</gene>
<evidence type="ECO:0000259" key="2">
    <source>
        <dbReference type="Pfam" id="PF23232"/>
    </source>
</evidence>
<feature type="domain" description="AAA+ ATPase lid" evidence="2">
    <location>
        <begin position="110"/>
        <end position="172"/>
    </location>
</feature>
<dbReference type="PANTHER" id="PTHR46411">
    <property type="entry name" value="FAMILY ATPASE, PUTATIVE-RELATED"/>
    <property type="match status" value="1"/>
</dbReference>
<protein>
    <submittedName>
        <fullName evidence="3">Uncharacterized protein</fullName>
    </submittedName>
</protein>
<evidence type="ECO:0000259" key="1">
    <source>
        <dbReference type="Pfam" id="PF22942"/>
    </source>
</evidence>
<sequence>MSSREPYIVSHCYQATSKKACYEYTVRVWHLSGEEYFIHPAEKAFVIQRFDGEKPILELDIFPCEYLEQHSQRKVALIERDQRFFQLRRKKCMYFDGGSDITISTSSNAKLANTFTWNGLEIRNAYRIAVSLAQAEGTKEKKGRFVVKRDHIKVTVELSKEFKNYMVSMRRKNESQRAQLMEYPYDAFNAPPAPKQEYF</sequence>
<dbReference type="AlphaFoldDB" id="A0A6A6RZ01"/>
<dbReference type="InterPro" id="IPR056599">
    <property type="entry name" value="AAA_lid_fung"/>
</dbReference>
<accession>A0A6A6RZ01</accession>
<dbReference type="Pfam" id="PF22942">
    <property type="entry name" value="DUF7025"/>
    <property type="match status" value="1"/>
</dbReference>
<dbReference type="InterPro" id="IPR054289">
    <property type="entry name" value="DUF7025"/>
</dbReference>
<reference evidence="3" key="1">
    <citation type="journal article" date="2020" name="Stud. Mycol.">
        <title>101 Dothideomycetes genomes: a test case for predicting lifestyles and emergence of pathogens.</title>
        <authorList>
            <person name="Haridas S."/>
            <person name="Albert R."/>
            <person name="Binder M."/>
            <person name="Bloem J."/>
            <person name="Labutti K."/>
            <person name="Salamov A."/>
            <person name="Andreopoulos B."/>
            <person name="Baker S."/>
            <person name="Barry K."/>
            <person name="Bills G."/>
            <person name="Bluhm B."/>
            <person name="Cannon C."/>
            <person name="Castanera R."/>
            <person name="Culley D."/>
            <person name="Daum C."/>
            <person name="Ezra D."/>
            <person name="Gonzalez J."/>
            <person name="Henrissat B."/>
            <person name="Kuo A."/>
            <person name="Liang C."/>
            <person name="Lipzen A."/>
            <person name="Lutzoni F."/>
            <person name="Magnuson J."/>
            <person name="Mondo S."/>
            <person name="Nolan M."/>
            <person name="Ohm R."/>
            <person name="Pangilinan J."/>
            <person name="Park H.-J."/>
            <person name="Ramirez L."/>
            <person name="Alfaro M."/>
            <person name="Sun H."/>
            <person name="Tritt A."/>
            <person name="Yoshinaga Y."/>
            <person name="Zwiers L.-H."/>
            <person name="Turgeon B."/>
            <person name="Goodwin S."/>
            <person name="Spatafora J."/>
            <person name="Crous P."/>
            <person name="Grigoriev I."/>
        </authorList>
    </citation>
    <scope>NUCLEOTIDE SEQUENCE</scope>
    <source>
        <strain evidence="3">CBS 473.64</strain>
    </source>
</reference>
<dbReference type="OrthoDB" id="10042665at2759"/>
<keyword evidence="4" id="KW-1185">Reference proteome</keyword>
<evidence type="ECO:0000313" key="4">
    <source>
        <dbReference type="Proteomes" id="UP000799753"/>
    </source>
</evidence>
<organism evidence="3 4">
    <name type="scientific">Massarina eburnea CBS 473.64</name>
    <dbReference type="NCBI Taxonomy" id="1395130"/>
    <lineage>
        <taxon>Eukaryota</taxon>
        <taxon>Fungi</taxon>
        <taxon>Dikarya</taxon>
        <taxon>Ascomycota</taxon>
        <taxon>Pezizomycotina</taxon>
        <taxon>Dothideomycetes</taxon>
        <taxon>Pleosporomycetidae</taxon>
        <taxon>Pleosporales</taxon>
        <taxon>Massarineae</taxon>
        <taxon>Massarinaceae</taxon>
        <taxon>Massarina</taxon>
    </lineage>
</organism>
<dbReference type="Pfam" id="PF23232">
    <property type="entry name" value="AAA_lid_13"/>
    <property type="match status" value="1"/>
</dbReference>
<proteinExistence type="predicted"/>
<name>A0A6A6RZ01_9PLEO</name>
<feature type="domain" description="DUF7025" evidence="1">
    <location>
        <begin position="4"/>
        <end position="67"/>
    </location>
</feature>
<dbReference type="PANTHER" id="PTHR46411:SF4">
    <property type="entry name" value="AAA+ ATPASE DOMAIN-CONTAINING PROTEIN"/>
    <property type="match status" value="1"/>
</dbReference>
<evidence type="ECO:0000313" key="3">
    <source>
        <dbReference type="EMBL" id="KAF2640337.1"/>
    </source>
</evidence>
<dbReference type="EMBL" id="MU006785">
    <property type="protein sequence ID" value="KAF2640337.1"/>
    <property type="molecule type" value="Genomic_DNA"/>
</dbReference>
<dbReference type="Proteomes" id="UP000799753">
    <property type="component" value="Unassembled WGS sequence"/>
</dbReference>